<accession>A0A9C7PXK2</accession>
<reference evidence="3" key="1">
    <citation type="journal article" date="2022" name="Proc. Natl. Acad. Sci. U.S.A.">
        <title>Life cycle and functional genomics of the unicellular red alga Galdieria for elucidating algal and plant evolution and industrial use.</title>
        <authorList>
            <person name="Hirooka S."/>
            <person name="Itabashi T."/>
            <person name="Ichinose T.M."/>
            <person name="Onuma R."/>
            <person name="Fujiwara T."/>
            <person name="Yamashita S."/>
            <person name="Jong L.W."/>
            <person name="Tomita R."/>
            <person name="Iwane A.H."/>
            <person name="Miyagishima S.Y."/>
        </authorList>
    </citation>
    <scope>NUCLEOTIDE SEQUENCE</scope>
    <source>
        <strain evidence="3">NBRC 102759</strain>
    </source>
</reference>
<dbReference type="Proteomes" id="UP001061958">
    <property type="component" value="Unassembled WGS sequence"/>
</dbReference>
<feature type="signal peptide" evidence="2">
    <location>
        <begin position="1"/>
        <end position="22"/>
    </location>
</feature>
<protein>
    <submittedName>
        <fullName evidence="3">Uncharacterized protein</fullName>
    </submittedName>
</protein>
<evidence type="ECO:0000313" key="5">
    <source>
        <dbReference type="Proteomes" id="UP001061958"/>
    </source>
</evidence>
<organism evidence="3 5">
    <name type="scientific">Galdieria partita</name>
    <dbReference type="NCBI Taxonomy" id="83374"/>
    <lineage>
        <taxon>Eukaryota</taxon>
        <taxon>Rhodophyta</taxon>
        <taxon>Bangiophyceae</taxon>
        <taxon>Galdieriales</taxon>
        <taxon>Galdieriaceae</taxon>
        <taxon>Galdieria</taxon>
    </lineage>
</organism>
<keyword evidence="2" id="KW-0732">Signal</keyword>
<keyword evidence="1" id="KW-0472">Membrane</keyword>
<keyword evidence="1" id="KW-0812">Transmembrane</keyword>
<keyword evidence="5" id="KW-1185">Reference proteome</keyword>
<name>A0A9C7PXK2_9RHOD</name>
<evidence type="ECO:0000256" key="1">
    <source>
        <dbReference type="SAM" id="Phobius"/>
    </source>
</evidence>
<dbReference type="EMBL" id="BQMJ01000038">
    <property type="protein sequence ID" value="GJQ12923.1"/>
    <property type="molecule type" value="Genomic_DNA"/>
</dbReference>
<dbReference type="OrthoDB" id="7817at2759"/>
<feature type="chain" id="PRO_5044698137" evidence="2">
    <location>
        <begin position="23"/>
        <end position="162"/>
    </location>
</feature>
<dbReference type="EMBL" id="BQMJ01000032">
    <property type="protein sequence ID" value="GJQ12315.1"/>
    <property type="molecule type" value="Genomic_DNA"/>
</dbReference>
<comment type="caution">
    <text evidence="3">The sequence shown here is derived from an EMBL/GenBank/DDBJ whole genome shotgun (WGS) entry which is preliminary data.</text>
</comment>
<evidence type="ECO:0000313" key="4">
    <source>
        <dbReference type="EMBL" id="GJQ12923.1"/>
    </source>
</evidence>
<proteinExistence type="predicted"/>
<evidence type="ECO:0000313" key="3">
    <source>
        <dbReference type="EMBL" id="GJQ12315.1"/>
    </source>
</evidence>
<reference evidence="3" key="2">
    <citation type="submission" date="2022-01" db="EMBL/GenBank/DDBJ databases">
        <authorList>
            <person name="Hirooka S."/>
            <person name="Miyagishima S.Y."/>
        </authorList>
    </citation>
    <scope>NUCLEOTIDE SEQUENCE</scope>
    <source>
        <strain evidence="3">NBRC 102759</strain>
    </source>
</reference>
<keyword evidence="1" id="KW-1133">Transmembrane helix</keyword>
<sequence>MLIKYYFILFWFALISRNVVFAWETCCTLCNNQMVCNGQVCGGLFQACGSVYPDELNNCEFYWSCQTSTWRIVVFVVSLVVGVGGFLSCIYIGFRWLSYRKFTTRTRPTIPYQTPIPRPPLSHGVPTSPPYWNYPTRSYLYSTNTVPGTTYYEPSAPPPSAS</sequence>
<dbReference type="AlphaFoldDB" id="A0A9C7PXK2"/>
<gene>
    <name evidence="3" type="ORF">GpartN1_g4106.t1</name>
    <name evidence="4" type="ORF">GpartN1_g4714.t1</name>
</gene>
<feature type="transmembrane region" description="Helical" evidence="1">
    <location>
        <begin position="72"/>
        <end position="97"/>
    </location>
</feature>
<evidence type="ECO:0000256" key="2">
    <source>
        <dbReference type="SAM" id="SignalP"/>
    </source>
</evidence>